<reference evidence="1 2" key="1">
    <citation type="submission" date="2019-12" db="EMBL/GenBank/DDBJ databases">
        <title>Complete genome sequence of Algicella marina strain 9Alg 56(T) isolated from the red alga Tichocarpus crinitus.</title>
        <authorList>
            <person name="Kim S.-G."/>
            <person name="Nedashkovskaya O.I."/>
        </authorList>
    </citation>
    <scope>NUCLEOTIDE SEQUENCE [LARGE SCALE GENOMIC DNA]</scope>
    <source>
        <strain evidence="1 2">9Alg 56</strain>
    </source>
</reference>
<sequence>MRFFSDGPSIPDLLLERCDAGRVVFLCGAGVSFNSGMPTFLGLTEHVINFFDPPEGSEIMKAFDPWRADATAANVPLDQIFNLLHQEYGRDEVNALVTERLSVPSTAATIGHEHSLVKRISSNQSGLPQIVTTNFDHLFELGDEAGSIPAHIPPAFPDLAFGSPIDGITYLHGRLVAPDATQHPYVLSSADFGRAYLSEAWATKFISGLLERYTVVLVGYQAEDPPVKYLLQGLNHDGQFDRTRLYAFDRGEPEEIEAKWRDRGVTAIAYQDHGHLWQSMEAWADRADDPRAWRSRVVASAQRDPKEISPHERGQVAHVLRSVPGAKAFADAEPSPHPEWVCVLDAFVRNAKKCSGYGEDAEEFDPVQAYGLDDDLGPISDEDFRRGTRNDNLLEWRSGDYNPPDFHRLGGRQLEGHEAMPTRLWHLVRWIGKSFQAPVIAWWAARQLGLHPRLIDHIAWHLDQAKGADRNCRQIWNLILEHHRDPRNRRWNGRWYDLKKRIAEEGWVSSVLRDFHQAAQPCLNIKRPMGLHENKPPTLEWGELRIDEIAQFEIKYFERHNEDLVVPDEALPAVFHLLENQLTTAAGILSDLSVSYFTTPTCYPDRETDGGEHYHDSAEPFLLLIELFDRIVALAPQRAMAHAMLWDEGDEYFFRKLKLYALSKPDLFDANDAAEIISMFDQTAFWDTNVVRELLFALVDRWDEFTDENKEVIAERILAGPDNMGHWSEEEYPSFRDRIAARYGRYLQLNGCKLTDAPATRLAEIIARIPDWNDGWATSTVMMSGSHVGWVGTDEAPDAVIDIPVNEVVARAKEDLKRDFGSFTERRPFTGLVRANPRKALSALAIAGKADDFPQAFWSAIINELPSDIAPRLRRVFLHRLARLPHPIVVELRHTLGRWLEQNLVGMLEFDDVLAWTVFDHVVDGILSGGADAAASGRGEVRMGGEVIERSRRTYGHAINGPLGMCAEALFHAVPGEKQEAGSLVPDHIKARLERLFAAPGEGSDHAVSIATSKLNWLMYIDPDWTQERLIPLLAYDHPASEPAWNGFLHSGRVPWTALAEIIKPLMLDLFPWVEEFSWDRDLSKVAAQWLGFMRVFHPDEPGGLTKAEMRSVLRAMSDDSRNRFTFWLGRVGQGNDDGWIKYVVSLVNEDWPRERQYRTSGSVRAWIGLLDDTGDNFPVVYEAVKKFLVPIETDDHPFYRFTREVNEEEPITTRFPTETLDLIHRVTPNVLSRLPYELPKILALIAETEPSLTSDYRYLRLIDLVERC</sequence>
<evidence type="ECO:0000313" key="1">
    <source>
        <dbReference type="EMBL" id="QHQ36731.1"/>
    </source>
</evidence>
<dbReference type="Pfam" id="PF13289">
    <property type="entry name" value="SIR2_2"/>
    <property type="match status" value="1"/>
</dbReference>
<dbReference type="EMBL" id="CP046620">
    <property type="protein sequence ID" value="QHQ36731.1"/>
    <property type="molecule type" value="Genomic_DNA"/>
</dbReference>
<dbReference type="InterPro" id="IPR029035">
    <property type="entry name" value="DHS-like_NAD/FAD-binding_dom"/>
</dbReference>
<name>A0A6P1T4N5_9RHOB</name>
<organism evidence="1 2">
    <name type="scientific">Algicella marina</name>
    <dbReference type="NCBI Taxonomy" id="2683284"/>
    <lineage>
        <taxon>Bacteria</taxon>
        <taxon>Pseudomonadati</taxon>
        <taxon>Pseudomonadota</taxon>
        <taxon>Alphaproteobacteria</taxon>
        <taxon>Rhodobacterales</taxon>
        <taxon>Paracoccaceae</taxon>
        <taxon>Algicella</taxon>
    </lineage>
</organism>
<protein>
    <submittedName>
        <fullName evidence="1">Uncharacterized protein</fullName>
    </submittedName>
</protein>
<dbReference type="AlphaFoldDB" id="A0A6P1T4N5"/>
<gene>
    <name evidence="1" type="ORF">GO499_16885</name>
</gene>
<dbReference type="KEGG" id="amaq:GO499_16885"/>
<proteinExistence type="predicted"/>
<dbReference type="Gene3D" id="3.40.50.1220">
    <property type="entry name" value="TPP-binding domain"/>
    <property type="match status" value="1"/>
</dbReference>
<dbReference type="RefSeq" id="WP_161863276.1">
    <property type="nucleotide sequence ID" value="NZ_CP046620.1"/>
</dbReference>
<keyword evidence="2" id="KW-1185">Reference proteome</keyword>
<dbReference type="Proteomes" id="UP000464495">
    <property type="component" value="Chromosome"/>
</dbReference>
<accession>A0A6P1T4N5</accession>
<evidence type="ECO:0000313" key="2">
    <source>
        <dbReference type="Proteomes" id="UP000464495"/>
    </source>
</evidence>
<dbReference type="SUPFAM" id="SSF52467">
    <property type="entry name" value="DHS-like NAD/FAD-binding domain"/>
    <property type="match status" value="1"/>
</dbReference>